<gene>
    <name evidence="7" type="ORF">SAMN05216469_104218</name>
    <name evidence="8" type="ORF">SAMN05216469_110120</name>
</gene>
<dbReference type="EMBL" id="FOAT01000010">
    <property type="protein sequence ID" value="SEL06010.1"/>
    <property type="molecule type" value="Genomic_DNA"/>
</dbReference>
<dbReference type="GO" id="GO:0004803">
    <property type="term" value="F:transposase activity"/>
    <property type="evidence" value="ECO:0007669"/>
    <property type="project" value="InterPro"/>
</dbReference>
<comment type="similarity">
    <text evidence="2">Belongs to the transposase mutator family.</text>
</comment>
<evidence type="ECO:0000256" key="4">
    <source>
        <dbReference type="ARBA" id="ARBA00023125"/>
    </source>
</evidence>
<evidence type="ECO:0000256" key="3">
    <source>
        <dbReference type="ARBA" id="ARBA00022578"/>
    </source>
</evidence>
<evidence type="ECO:0000313" key="9">
    <source>
        <dbReference type="Proteomes" id="UP000186015"/>
    </source>
</evidence>
<evidence type="ECO:0000313" key="7">
    <source>
        <dbReference type="EMBL" id="SEK69747.1"/>
    </source>
</evidence>
<keyword evidence="5" id="KW-0233">DNA recombination</keyword>
<feature type="non-terminal residue" evidence="7">
    <location>
        <position position="94"/>
    </location>
</feature>
<dbReference type="InterPro" id="IPR001207">
    <property type="entry name" value="Transposase_mutator"/>
</dbReference>
<evidence type="ECO:0000256" key="2">
    <source>
        <dbReference type="ARBA" id="ARBA00010961"/>
    </source>
</evidence>
<dbReference type="GO" id="GO:0006313">
    <property type="term" value="P:DNA transposition"/>
    <property type="evidence" value="ECO:0007669"/>
    <property type="project" value="InterPro"/>
</dbReference>
<dbReference type="Pfam" id="PF00872">
    <property type="entry name" value="Transposase_mut"/>
    <property type="match status" value="1"/>
</dbReference>
<name>A0A1H7J7B9_RUMAL</name>
<keyword evidence="3" id="KW-0815">Transposition</keyword>
<comment type="function">
    <text evidence="1">Required for the transposition of the insertion element.</text>
</comment>
<dbReference type="RefSeq" id="WP_037304829.1">
    <property type="nucleotide sequence ID" value="NZ_FOAT01000004.1"/>
</dbReference>
<dbReference type="EMBL" id="FOAT01000004">
    <property type="protein sequence ID" value="SEK69747.1"/>
    <property type="molecule type" value="Genomic_DNA"/>
</dbReference>
<proteinExistence type="inferred from homology"/>
<evidence type="ECO:0000256" key="5">
    <source>
        <dbReference type="ARBA" id="ARBA00023172"/>
    </source>
</evidence>
<reference evidence="7 9" key="1">
    <citation type="submission" date="2016-10" db="EMBL/GenBank/DDBJ databases">
        <authorList>
            <person name="de Groot N.N."/>
        </authorList>
    </citation>
    <scope>NUCLEOTIDE SEQUENCE [LARGE SCALE GENOMIC DNA]</scope>
    <source>
        <strain evidence="7 9">KH2T6</strain>
    </source>
</reference>
<evidence type="ECO:0000313" key="8">
    <source>
        <dbReference type="EMBL" id="SEL06010.1"/>
    </source>
</evidence>
<organism evidence="7 9">
    <name type="scientific">Ruminococcus albus</name>
    <dbReference type="NCBI Taxonomy" id="1264"/>
    <lineage>
        <taxon>Bacteria</taxon>
        <taxon>Bacillati</taxon>
        <taxon>Bacillota</taxon>
        <taxon>Clostridia</taxon>
        <taxon>Eubacteriales</taxon>
        <taxon>Oscillospiraceae</taxon>
        <taxon>Ruminococcus</taxon>
    </lineage>
</organism>
<feature type="region of interest" description="Disordered" evidence="6">
    <location>
        <begin position="65"/>
        <end position="94"/>
    </location>
</feature>
<accession>A0A1H7J7B9</accession>
<dbReference type="AlphaFoldDB" id="A0A1H7J7B9"/>
<keyword evidence="4" id="KW-0238">DNA-binding</keyword>
<evidence type="ECO:0000256" key="6">
    <source>
        <dbReference type="SAM" id="MobiDB-lite"/>
    </source>
</evidence>
<dbReference type="Proteomes" id="UP000186015">
    <property type="component" value="Unassembled WGS sequence"/>
</dbReference>
<sequence>MSRRRRNETEEQRARRELISDFLSAANIQSMDDIQELFKEALAGFMEGSLESELDSELGYEPYDVKNKATDNSRNGHSKKTLRTSMGKVDIEVP</sequence>
<evidence type="ECO:0000256" key="1">
    <source>
        <dbReference type="ARBA" id="ARBA00002190"/>
    </source>
</evidence>
<dbReference type="GO" id="GO:0003677">
    <property type="term" value="F:DNA binding"/>
    <property type="evidence" value="ECO:0007669"/>
    <property type="project" value="UniProtKB-KW"/>
</dbReference>
<protein>
    <submittedName>
        <fullName evidence="7">Transposase, Mutator family</fullName>
    </submittedName>
</protein>